<keyword evidence="3" id="KW-1185">Reference proteome</keyword>
<accession>A0A075JNV1</accession>
<name>A0A075JNV1_9MICO</name>
<organism evidence="2 3">
    <name type="scientific">Dermacoccus nishinomiyaensis</name>
    <dbReference type="NCBI Taxonomy" id="1274"/>
    <lineage>
        <taxon>Bacteria</taxon>
        <taxon>Bacillati</taxon>
        <taxon>Actinomycetota</taxon>
        <taxon>Actinomycetes</taxon>
        <taxon>Micrococcales</taxon>
        <taxon>Dermacoccaceae</taxon>
        <taxon>Dermacoccus</taxon>
    </lineage>
</organism>
<proteinExistence type="predicted"/>
<dbReference type="Pfam" id="PF13472">
    <property type="entry name" value="Lipase_GDSL_2"/>
    <property type="match status" value="1"/>
</dbReference>
<evidence type="ECO:0000313" key="3">
    <source>
        <dbReference type="Proteomes" id="UP000027986"/>
    </source>
</evidence>
<dbReference type="SUPFAM" id="SSF52266">
    <property type="entry name" value="SGNH hydrolase"/>
    <property type="match status" value="1"/>
</dbReference>
<dbReference type="EMBL" id="CP008889">
    <property type="protein sequence ID" value="AIF41823.1"/>
    <property type="molecule type" value="Genomic_DNA"/>
</dbReference>
<dbReference type="CDD" id="cd01836">
    <property type="entry name" value="FeeA_FeeB_like"/>
    <property type="match status" value="1"/>
</dbReference>
<dbReference type="GO" id="GO:0004622">
    <property type="term" value="F:phosphatidylcholine lysophospholipase activity"/>
    <property type="evidence" value="ECO:0007669"/>
    <property type="project" value="TreeGrafter"/>
</dbReference>
<evidence type="ECO:0000259" key="1">
    <source>
        <dbReference type="Pfam" id="PF13472"/>
    </source>
</evidence>
<evidence type="ECO:0000313" key="2">
    <source>
        <dbReference type="EMBL" id="AIF41823.1"/>
    </source>
</evidence>
<dbReference type="InterPro" id="IPR013830">
    <property type="entry name" value="SGNH_hydro"/>
</dbReference>
<dbReference type="eggNOG" id="COG2755">
    <property type="taxonomic scope" value="Bacteria"/>
</dbReference>
<gene>
    <name evidence="2" type="ORF">HX89_13865</name>
</gene>
<protein>
    <recommendedName>
        <fullName evidence="1">SGNH hydrolase-type esterase domain-containing protein</fullName>
    </recommendedName>
</protein>
<dbReference type="Gene3D" id="3.40.50.1110">
    <property type="entry name" value="SGNH hydrolase"/>
    <property type="match status" value="1"/>
</dbReference>
<dbReference type="Proteomes" id="UP000027986">
    <property type="component" value="Chromosome"/>
</dbReference>
<reference evidence="2 3" key="1">
    <citation type="submission" date="2014-07" db="EMBL/GenBank/DDBJ databases">
        <title>Genome Sequencing of Dermacoccus nishinomiyaensis.</title>
        <authorList>
            <person name="Hong K.W."/>
            <person name="Chan K.G."/>
        </authorList>
    </citation>
    <scope>NUCLEOTIDE SEQUENCE [LARGE SCALE GENOMIC DNA]</scope>
    <source>
        <strain evidence="2 3">M25</strain>
    </source>
</reference>
<dbReference type="InterPro" id="IPR036514">
    <property type="entry name" value="SGNH_hydro_sf"/>
</dbReference>
<feature type="domain" description="SGNH hydrolase-type esterase" evidence="1">
    <location>
        <begin position="54"/>
        <end position="231"/>
    </location>
</feature>
<dbReference type="HOGENOM" id="CLU_050180_2_0_11"/>
<dbReference type="AlphaFoldDB" id="A0A075JNV1"/>
<dbReference type="KEGG" id="dni:HX89_13865"/>
<dbReference type="PANTHER" id="PTHR30383">
    <property type="entry name" value="THIOESTERASE 1/PROTEASE 1/LYSOPHOSPHOLIPASE L1"/>
    <property type="match status" value="1"/>
</dbReference>
<sequence length="243" mass="26065">MTDVLLHGPVLIAQGRQVQRDVPRLPGAAGREGVTSTICEHHAERDGHEPHLVVLGDSVADGAGVEHHRDSIAGRLASRMSDRLERPVSWHVLARSGADARDVAHLTQPASAQAQLARADVVVISVGVNDVKNLRTEEAWRVSLTKLLTRVTALAGGSPVILLGLPPIEALPAMPQQLGNALGGRARRFEAIAAAIVADYPTVRHVPLTNPKWARDKAFADDGFHPSPWLHKKLAKEIDALLA</sequence>
<dbReference type="PANTHER" id="PTHR30383:SF5">
    <property type="entry name" value="SGNH HYDROLASE-TYPE ESTERASE DOMAIN-CONTAINING PROTEIN"/>
    <property type="match status" value="1"/>
</dbReference>
<dbReference type="InterPro" id="IPR051532">
    <property type="entry name" value="Ester_Hydrolysis_Enzymes"/>
</dbReference>